<feature type="region of interest" description="Disordered" evidence="7">
    <location>
        <begin position="1"/>
        <end position="23"/>
    </location>
</feature>
<dbReference type="Pfam" id="PF13238">
    <property type="entry name" value="AAA_18"/>
    <property type="match status" value="1"/>
</dbReference>
<name>A0A0L0F652_9EUKA</name>
<feature type="non-terminal residue" evidence="8">
    <location>
        <position position="68"/>
    </location>
</feature>
<evidence type="ECO:0000256" key="1">
    <source>
        <dbReference type="ARBA" id="ARBA00022517"/>
    </source>
</evidence>
<evidence type="ECO:0000256" key="6">
    <source>
        <dbReference type="ARBA" id="ARBA00022840"/>
    </source>
</evidence>
<dbReference type="AlphaFoldDB" id="A0A0L0F652"/>
<keyword evidence="2" id="KW-0698">rRNA processing</keyword>
<dbReference type="GO" id="GO:0004017">
    <property type="term" value="F:AMP kinase activity"/>
    <property type="evidence" value="ECO:0007669"/>
    <property type="project" value="InterPro"/>
</dbReference>
<keyword evidence="3" id="KW-0808">Transferase</keyword>
<dbReference type="PANTHER" id="PTHR12595:SF0">
    <property type="entry name" value="ADENYLATE KINASE ISOENZYME 6"/>
    <property type="match status" value="1"/>
</dbReference>
<dbReference type="EMBL" id="KQ247645">
    <property type="protein sequence ID" value="KNC72056.1"/>
    <property type="molecule type" value="Genomic_DNA"/>
</dbReference>
<dbReference type="GO" id="GO:0005634">
    <property type="term" value="C:nucleus"/>
    <property type="evidence" value="ECO:0007669"/>
    <property type="project" value="TreeGrafter"/>
</dbReference>
<accession>A0A0L0F652</accession>
<keyword evidence="9" id="KW-1185">Reference proteome</keyword>
<dbReference type="InterPro" id="IPR020618">
    <property type="entry name" value="Adenyl_kinase_AK6"/>
</dbReference>
<dbReference type="SUPFAM" id="SSF52540">
    <property type="entry name" value="P-loop containing nucleoside triphosphate hydrolases"/>
    <property type="match status" value="1"/>
</dbReference>
<dbReference type="GO" id="GO:0016887">
    <property type="term" value="F:ATP hydrolysis activity"/>
    <property type="evidence" value="ECO:0007669"/>
    <property type="project" value="InterPro"/>
</dbReference>
<keyword evidence="5" id="KW-0418">Kinase</keyword>
<sequence>MAHITRARPNVLITGTPGTGKTTTAETMAKDLNMTHLCVGDIIKRDGLAGEWDEQYQTNVLDEEGEDS</sequence>
<organism evidence="8 9">
    <name type="scientific">Sphaeroforma arctica JP610</name>
    <dbReference type="NCBI Taxonomy" id="667725"/>
    <lineage>
        <taxon>Eukaryota</taxon>
        <taxon>Ichthyosporea</taxon>
        <taxon>Ichthyophonida</taxon>
        <taxon>Sphaeroforma</taxon>
    </lineage>
</organism>
<dbReference type="GeneID" id="25915899"/>
<dbReference type="STRING" id="667725.A0A0L0F652"/>
<evidence type="ECO:0000256" key="5">
    <source>
        <dbReference type="ARBA" id="ARBA00022777"/>
    </source>
</evidence>
<dbReference type="Gene3D" id="3.40.50.300">
    <property type="entry name" value="P-loop containing nucleotide triphosphate hydrolases"/>
    <property type="match status" value="1"/>
</dbReference>
<dbReference type="eggNOG" id="KOG3347">
    <property type="taxonomic scope" value="Eukaryota"/>
</dbReference>
<keyword evidence="1" id="KW-0690">Ribosome biogenesis</keyword>
<proteinExistence type="predicted"/>
<reference evidence="8 9" key="1">
    <citation type="submission" date="2011-02" db="EMBL/GenBank/DDBJ databases">
        <title>The Genome Sequence of Sphaeroforma arctica JP610.</title>
        <authorList>
            <consortium name="The Broad Institute Genome Sequencing Platform"/>
            <person name="Russ C."/>
            <person name="Cuomo C."/>
            <person name="Young S.K."/>
            <person name="Zeng Q."/>
            <person name="Gargeya S."/>
            <person name="Alvarado L."/>
            <person name="Berlin A."/>
            <person name="Chapman S.B."/>
            <person name="Chen Z."/>
            <person name="Freedman E."/>
            <person name="Gellesch M."/>
            <person name="Goldberg J."/>
            <person name="Griggs A."/>
            <person name="Gujja S."/>
            <person name="Heilman E."/>
            <person name="Heiman D."/>
            <person name="Howarth C."/>
            <person name="Mehta T."/>
            <person name="Neiman D."/>
            <person name="Pearson M."/>
            <person name="Roberts A."/>
            <person name="Saif S."/>
            <person name="Shea T."/>
            <person name="Shenoy N."/>
            <person name="Sisk P."/>
            <person name="Stolte C."/>
            <person name="Sykes S."/>
            <person name="White J."/>
            <person name="Yandava C."/>
            <person name="Burger G."/>
            <person name="Gray M.W."/>
            <person name="Holland P.W.H."/>
            <person name="King N."/>
            <person name="Lang F.B.F."/>
            <person name="Roger A.J."/>
            <person name="Ruiz-Trillo I."/>
            <person name="Haas B."/>
            <person name="Nusbaum C."/>
            <person name="Birren B."/>
        </authorList>
    </citation>
    <scope>NUCLEOTIDE SEQUENCE [LARGE SCALE GENOMIC DNA]</scope>
    <source>
        <strain evidence="8 9">JP610</strain>
    </source>
</reference>
<gene>
    <name evidence="8" type="ORF">SARC_15395</name>
</gene>
<dbReference type="GO" id="GO:0006364">
    <property type="term" value="P:rRNA processing"/>
    <property type="evidence" value="ECO:0007669"/>
    <property type="project" value="UniProtKB-KW"/>
</dbReference>
<keyword evidence="6" id="KW-0067">ATP-binding</keyword>
<dbReference type="GO" id="GO:0005737">
    <property type="term" value="C:cytoplasm"/>
    <property type="evidence" value="ECO:0007669"/>
    <property type="project" value="TreeGrafter"/>
</dbReference>
<keyword evidence="4" id="KW-0547">Nucleotide-binding</keyword>
<evidence type="ECO:0000313" key="9">
    <source>
        <dbReference type="Proteomes" id="UP000054560"/>
    </source>
</evidence>
<dbReference type="InterPro" id="IPR027417">
    <property type="entry name" value="P-loop_NTPase"/>
</dbReference>
<evidence type="ECO:0008006" key="10">
    <source>
        <dbReference type="Google" id="ProtNLM"/>
    </source>
</evidence>
<protein>
    <recommendedName>
        <fullName evidence="10">ATPase AAA-type core domain-containing protein</fullName>
    </recommendedName>
</protein>
<evidence type="ECO:0000256" key="2">
    <source>
        <dbReference type="ARBA" id="ARBA00022552"/>
    </source>
</evidence>
<feature type="compositionally biased region" description="Low complexity" evidence="7">
    <location>
        <begin position="14"/>
        <end position="23"/>
    </location>
</feature>
<dbReference type="PANTHER" id="PTHR12595">
    <property type="entry name" value="POS9-ACTIVATING FACTOR FAP7-RELATED"/>
    <property type="match status" value="1"/>
</dbReference>
<dbReference type="RefSeq" id="XP_014145958.1">
    <property type="nucleotide sequence ID" value="XM_014290483.1"/>
</dbReference>
<evidence type="ECO:0000256" key="3">
    <source>
        <dbReference type="ARBA" id="ARBA00022679"/>
    </source>
</evidence>
<dbReference type="Proteomes" id="UP000054560">
    <property type="component" value="Unassembled WGS sequence"/>
</dbReference>
<dbReference type="GO" id="GO:0005524">
    <property type="term" value="F:ATP binding"/>
    <property type="evidence" value="ECO:0007669"/>
    <property type="project" value="UniProtKB-KW"/>
</dbReference>
<evidence type="ECO:0000313" key="8">
    <source>
        <dbReference type="EMBL" id="KNC72056.1"/>
    </source>
</evidence>
<evidence type="ECO:0000256" key="7">
    <source>
        <dbReference type="SAM" id="MobiDB-lite"/>
    </source>
</evidence>
<evidence type="ECO:0000256" key="4">
    <source>
        <dbReference type="ARBA" id="ARBA00022741"/>
    </source>
</evidence>